<comment type="caution">
    <text evidence="3">The sequence shown here is derived from an EMBL/GenBank/DDBJ whole genome shotgun (WGS) entry which is preliminary data.</text>
</comment>
<keyword evidence="2" id="KW-0732">Signal</keyword>
<organism evidence="3 4">
    <name type="scientific">Vibrio aestuarianus</name>
    <dbReference type="NCBI Taxonomy" id="28171"/>
    <lineage>
        <taxon>Bacteria</taxon>
        <taxon>Pseudomonadati</taxon>
        <taxon>Pseudomonadota</taxon>
        <taxon>Gammaproteobacteria</taxon>
        <taxon>Vibrionales</taxon>
        <taxon>Vibrionaceae</taxon>
        <taxon>Vibrio</taxon>
    </lineage>
</organism>
<dbReference type="InterPro" id="IPR035959">
    <property type="entry name" value="RutC-like_sf"/>
</dbReference>
<dbReference type="GO" id="GO:0019239">
    <property type="term" value="F:deaminase activity"/>
    <property type="evidence" value="ECO:0007669"/>
    <property type="project" value="TreeGrafter"/>
</dbReference>
<dbReference type="EMBL" id="JAKNBA010000072">
    <property type="protein sequence ID" value="MDE1244195.1"/>
    <property type="molecule type" value="Genomic_DNA"/>
</dbReference>
<comment type="similarity">
    <text evidence="1">Belongs to the RutC family.</text>
</comment>
<dbReference type="AlphaFoldDB" id="A0A9X4F434"/>
<reference evidence="3" key="1">
    <citation type="submission" date="2022-02" db="EMBL/GenBank/DDBJ databases">
        <title>Emergence and expansion in Europe of a Vibrio aestuarianus clonal complex pathogenic for oysters.</title>
        <authorList>
            <person name="Mesnil A."/>
            <person name="Travers M.-A."/>
        </authorList>
    </citation>
    <scope>NUCLEOTIDE SEQUENCE</scope>
    <source>
        <strain evidence="3">19_064_11T1</strain>
    </source>
</reference>
<evidence type="ECO:0000256" key="1">
    <source>
        <dbReference type="ARBA" id="ARBA00010552"/>
    </source>
</evidence>
<evidence type="ECO:0000256" key="2">
    <source>
        <dbReference type="SAM" id="SignalP"/>
    </source>
</evidence>
<dbReference type="PANTHER" id="PTHR11803:SF58">
    <property type="entry name" value="PROTEIN HMF1-RELATED"/>
    <property type="match status" value="1"/>
</dbReference>
<evidence type="ECO:0000313" key="3">
    <source>
        <dbReference type="EMBL" id="MDE1244195.1"/>
    </source>
</evidence>
<dbReference type="InterPro" id="IPR006175">
    <property type="entry name" value="YjgF/YER057c/UK114"/>
</dbReference>
<protein>
    <submittedName>
        <fullName evidence="3">RidA family protein</fullName>
    </submittedName>
</protein>
<dbReference type="Pfam" id="PF01042">
    <property type="entry name" value="Ribonuc_L-PSP"/>
    <property type="match status" value="1"/>
</dbReference>
<name>A0A9X4F434_9VIBR</name>
<dbReference type="Gene3D" id="3.30.1330.40">
    <property type="entry name" value="RutC-like"/>
    <property type="match status" value="1"/>
</dbReference>
<dbReference type="Proteomes" id="UP001140979">
    <property type="component" value="Unassembled WGS sequence"/>
</dbReference>
<dbReference type="SUPFAM" id="SSF55298">
    <property type="entry name" value="YjgF-like"/>
    <property type="match status" value="1"/>
</dbReference>
<feature type="chain" id="PRO_5040989461" evidence="2">
    <location>
        <begin position="24"/>
        <end position="168"/>
    </location>
</feature>
<dbReference type="GO" id="GO:0005829">
    <property type="term" value="C:cytosol"/>
    <property type="evidence" value="ECO:0007669"/>
    <property type="project" value="TreeGrafter"/>
</dbReference>
<proteinExistence type="inferred from homology"/>
<evidence type="ECO:0000313" key="4">
    <source>
        <dbReference type="Proteomes" id="UP001140979"/>
    </source>
</evidence>
<gene>
    <name evidence="3" type="ORF">L9W94_19085</name>
</gene>
<dbReference type="RefSeq" id="WP_274683968.1">
    <property type="nucleotide sequence ID" value="NZ_JAKNBA010000072.1"/>
</dbReference>
<accession>A0A9X4F434</accession>
<dbReference type="CDD" id="cd00448">
    <property type="entry name" value="YjgF_YER057c_UK114_family"/>
    <property type="match status" value="1"/>
</dbReference>
<feature type="signal peptide" evidence="2">
    <location>
        <begin position="1"/>
        <end position="23"/>
    </location>
</feature>
<sequence>MKRKYYKSGLVIALSFWLSAAHANMANHSSSLDSTHLQSVNPKGVSIPGISQGMLVNNSNLLFISGQVAMNEKGDIVGSDLKTQLEQVFKNLGKTLSEAGANYRDIAKLTVYFRDYKPNKLLVYREVRDKYIQLDNPPASTIIGVQTLFSPKVLVEIEAIVTIPQSTI</sequence>
<dbReference type="PANTHER" id="PTHR11803">
    <property type="entry name" value="2-IMINOBUTANOATE/2-IMINOPROPANOATE DEAMINASE RIDA"/>
    <property type="match status" value="1"/>
</dbReference>